<keyword evidence="2" id="KW-0999">Mitochondrion inner membrane</keyword>
<proteinExistence type="predicted"/>
<feature type="transmembrane region" description="Helical" evidence="5">
    <location>
        <begin position="35"/>
        <end position="62"/>
    </location>
</feature>
<dbReference type="EMBL" id="JAACJL010000016">
    <property type="protein sequence ID" value="KAF4619788.1"/>
    <property type="molecule type" value="Genomic_DNA"/>
</dbReference>
<evidence type="ECO:0000256" key="5">
    <source>
        <dbReference type="SAM" id="Phobius"/>
    </source>
</evidence>
<dbReference type="GO" id="GO:0005743">
    <property type="term" value="C:mitochondrial inner membrane"/>
    <property type="evidence" value="ECO:0007669"/>
    <property type="project" value="UniProtKB-SubCell"/>
</dbReference>
<comment type="subcellular location">
    <subcellularLocation>
        <location evidence="1">Mitochondrion inner membrane</location>
    </subcellularLocation>
</comment>
<evidence type="ECO:0000256" key="1">
    <source>
        <dbReference type="ARBA" id="ARBA00004273"/>
    </source>
</evidence>
<keyword evidence="5" id="KW-1133">Transmembrane helix</keyword>
<dbReference type="Pfam" id="PF02238">
    <property type="entry name" value="COX7a"/>
    <property type="match status" value="1"/>
</dbReference>
<keyword evidence="3" id="KW-0496">Mitochondrion</keyword>
<organism evidence="6 7">
    <name type="scientific">Agrocybe pediades</name>
    <dbReference type="NCBI Taxonomy" id="84607"/>
    <lineage>
        <taxon>Eukaryota</taxon>
        <taxon>Fungi</taxon>
        <taxon>Dikarya</taxon>
        <taxon>Basidiomycota</taxon>
        <taxon>Agaricomycotina</taxon>
        <taxon>Agaricomycetes</taxon>
        <taxon>Agaricomycetidae</taxon>
        <taxon>Agaricales</taxon>
        <taxon>Agaricineae</taxon>
        <taxon>Strophariaceae</taxon>
        <taxon>Agrocybe</taxon>
    </lineage>
</organism>
<protein>
    <submittedName>
        <fullName evidence="6">Uncharacterized protein</fullName>
    </submittedName>
</protein>
<comment type="caution">
    <text evidence="6">The sequence shown here is derived from an EMBL/GenBank/DDBJ whole genome shotgun (WGS) entry which is preliminary data.</text>
</comment>
<evidence type="ECO:0000256" key="3">
    <source>
        <dbReference type="ARBA" id="ARBA00023128"/>
    </source>
</evidence>
<evidence type="ECO:0000313" key="6">
    <source>
        <dbReference type="EMBL" id="KAF4619788.1"/>
    </source>
</evidence>
<accession>A0A8H4QZR8</accession>
<evidence type="ECO:0000256" key="2">
    <source>
        <dbReference type="ARBA" id="ARBA00022792"/>
    </source>
</evidence>
<dbReference type="AlphaFoldDB" id="A0A8H4QZR8"/>
<evidence type="ECO:0000313" key="7">
    <source>
        <dbReference type="Proteomes" id="UP000521872"/>
    </source>
</evidence>
<dbReference type="InterPro" id="IPR039297">
    <property type="entry name" value="COX7a"/>
</dbReference>
<reference evidence="6 7" key="1">
    <citation type="submission" date="2019-12" db="EMBL/GenBank/DDBJ databases">
        <authorList>
            <person name="Floudas D."/>
            <person name="Bentzer J."/>
            <person name="Ahren D."/>
            <person name="Johansson T."/>
            <person name="Persson P."/>
            <person name="Tunlid A."/>
        </authorList>
    </citation>
    <scope>NUCLEOTIDE SEQUENCE [LARGE SCALE GENOMIC DNA]</scope>
    <source>
        <strain evidence="6 7">CBS 102.39</strain>
    </source>
</reference>
<name>A0A8H4QZR8_9AGAR</name>
<sequence length="67" mass="7213">MSLLSPLYNLPNHVLEKQKAFQNSSKPLILRGPRAGIYVGGYAALFTVGMLSTVYACGNLIAGKKTE</sequence>
<keyword evidence="4 5" id="KW-0472">Membrane</keyword>
<evidence type="ECO:0000256" key="4">
    <source>
        <dbReference type="ARBA" id="ARBA00023136"/>
    </source>
</evidence>
<keyword evidence="7" id="KW-1185">Reference proteome</keyword>
<keyword evidence="5" id="KW-0812">Transmembrane</keyword>
<dbReference type="Proteomes" id="UP000521872">
    <property type="component" value="Unassembled WGS sequence"/>
</dbReference>
<gene>
    <name evidence="6" type="ORF">D9613_004931</name>
</gene>